<dbReference type="PANTHER" id="PTHR12835:SF5">
    <property type="entry name" value="BIOTIN--PROTEIN LIGASE"/>
    <property type="match status" value="1"/>
</dbReference>
<gene>
    <name evidence="5" type="ORF">IW245_006546</name>
</gene>
<dbReference type="PANTHER" id="PTHR12835">
    <property type="entry name" value="BIOTIN PROTEIN LIGASE"/>
    <property type="match status" value="1"/>
</dbReference>
<keyword evidence="6" id="KW-1185">Reference proteome</keyword>
<feature type="domain" description="BPL/LPL catalytic" evidence="4">
    <location>
        <begin position="21"/>
        <end position="194"/>
    </location>
</feature>
<dbReference type="NCBIfam" id="TIGR00121">
    <property type="entry name" value="birA_ligase"/>
    <property type="match status" value="1"/>
</dbReference>
<dbReference type="InterPro" id="IPR045864">
    <property type="entry name" value="aa-tRNA-synth_II/BPL/LPL"/>
</dbReference>
<dbReference type="GO" id="GO:0004077">
    <property type="term" value="F:biotin--[biotin carboxyl-carrier protein] ligase activity"/>
    <property type="evidence" value="ECO:0007669"/>
    <property type="project" value="UniProtKB-EC"/>
</dbReference>
<dbReference type="Pfam" id="PF02237">
    <property type="entry name" value="BPL_C"/>
    <property type="match status" value="1"/>
</dbReference>
<dbReference type="SUPFAM" id="SSF55681">
    <property type="entry name" value="Class II aaRS and biotin synthetases"/>
    <property type="match status" value="1"/>
</dbReference>
<organism evidence="5 6">
    <name type="scientific">Longispora fulva</name>
    <dbReference type="NCBI Taxonomy" id="619741"/>
    <lineage>
        <taxon>Bacteria</taxon>
        <taxon>Bacillati</taxon>
        <taxon>Actinomycetota</taxon>
        <taxon>Actinomycetes</taxon>
        <taxon>Micromonosporales</taxon>
        <taxon>Micromonosporaceae</taxon>
        <taxon>Longispora</taxon>
    </lineage>
</organism>
<dbReference type="CDD" id="cd16442">
    <property type="entry name" value="BPL"/>
    <property type="match status" value="1"/>
</dbReference>
<name>A0A8J7KT55_9ACTN</name>
<accession>A0A8J7KT55</accession>
<proteinExistence type="predicted"/>
<protein>
    <recommendedName>
        <fullName evidence="3">biotin--[biotin carboxyl-carrier protein] ligase</fullName>
        <ecNumber evidence="3">6.3.4.15</ecNumber>
    </recommendedName>
</protein>
<dbReference type="InterPro" id="IPR003142">
    <property type="entry name" value="BPL_C"/>
</dbReference>
<dbReference type="Pfam" id="PF03099">
    <property type="entry name" value="BPL_LplA_LipB"/>
    <property type="match status" value="1"/>
</dbReference>
<dbReference type="RefSeq" id="WP_197006903.1">
    <property type="nucleotide sequence ID" value="NZ_BONS01000006.1"/>
</dbReference>
<reference evidence="5" key="1">
    <citation type="submission" date="2020-11" db="EMBL/GenBank/DDBJ databases">
        <title>Sequencing the genomes of 1000 actinobacteria strains.</title>
        <authorList>
            <person name="Klenk H.-P."/>
        </authorList>
    </citation>
    <scope>NUCLEOTIDE SEQUENCE</scope>
    <source>
        <strain evidence="5">DSM 45356</strain>
    </source>
</reference>
<dbReference type="AlphaFoldDB" id="A0A8J7KT55"/>
<evidence type="ECO:0000313" key="6">
    <source>
        <dbReference type="Proteomes" id="UP000622552"/>
    </source>
</evidence>
<sequence>MSEFKELDRPPLRQTELVRSLLRPGSIWTNIEVLHETGSTNADLAARARAGAPEGTVLIAERQTAGRGRLDRRWESPARAGIALSLLVRPTAPMARFSWLPLLAGVALVDAVGVGGLKWPNDLLIEGRKCAGILAEVVDGGVVIGIGLNVSLRADELPRPDATSLVLEGAPVTDRGPLVKALLRAFEIRYTAWNDAAGDPVASRLLAEYQEKCVTLGQTVRAELPSGGSLTGTAVEIDGDGRLVLEHDGGRIPVAAGDVVHVRT</sequence>
<dbReference type="PROSITE" id="PS51733">
    <property type="entry name" value="BPL_LPL_CATALYTIC"/>
    <property type="match status" value="1"/>
</dbReference>
<dbReference type="EC" id="6.3.4.15" evidence="3"/>
<comment type="caution">
    <text evidence="5">The sequence shown here is derived from an EMBL/GenBank/DDBJ whole genome shotgun (WGS) entry which is preliminary data.</text>
</comment>
<dbReference type="EMBL" id="JADOUF010000001">
    <property type="protein sequence ID" value="MBG6140352.1"/>
    <property type="molecule type" value="Genomic_DNA"/>
</dbReference>
<evidence type="ECO:0000259" key="4">
    <source>
        <dbReference type="PROSITE" id="PS51733"/>
    </source>
</evidence>
<evidence type="ECO:0000256" key="3">
    <source>
        <dbReference type="ARBA" id="ARBA00024227"/>
    </source>
</evidence>
<evidence type="ECO:0000256" key="1">
    <source>
        <dbReference type="ARBA" id="ARBA00022598"/>
    </source>
</evidence>
<dbReference type="InterPro" id="IPR004408">
    <property type="entry name" value="Biotin_CoA_COase_ligase"/>
</dbReference>
<dbReference type="Gene3D" id="2.30.30.100">
    <property type="match status" value="1"/>
</dbReference>
<dbReference type="Proteomes" id="UP000622552">
    <property type="component" value="Unassembled WGS sequence"/>
</dbReference>
<dbReference type="Gene3D" id="3.30.930.10">
    <property type="entry name" value="Bira Bifunctional Protein, Domain 2"/>
    <property type="match status" value="1"/>
</dbReference>
<evidence type="ECO:0000256" key="2">
    <source>
        <dbReference type="ARBA" id="ARBA00023267"/>
    </source>
</evidence>
<keyword evidence="2" id="KW-0092">Biotin</keyword>
<evidence type="ECO:0000313" key="5">
    <source>
        <dbReference type="EMBL" id="MBG6140352.1"/>
    </source>
</evidence>
<keyword evidence="1 5" id="KW-0436">Ligase</keyword>
<dbReference type="GO" id="GO:0005737">
    <property type="term" value="C:cytoplasm"/>
    <property type="evidence" value="ECO:0007669"/>
    <property type="project" value="TreeGrafter"/>
</dbReference>
<dbReference type="InterPro" id="IPR004143">
    <property type="entry name" value="BPL_LPL_catalytic"/>
</dbReference>